<dbReference type="Proteomes" id="UP000185146">
    <property type="component" value="Chromosome"/>
</dbReference>
<proteinExistence type="predicted"/>
<keyword evidence="1" id="KW-0378">Hydrolase</keyword>
<dbReference type="InterPro" id="IPR023562">
    <property type="entry name" value="ClpP/TepA"/>
</dbReference>
<dbReference type="InterPro" id="IPR029045">
    <property type="entry name" value="ClpP/crotonase-like_dom_sf"/>
</dbReference>
<evidence type="ECO:0000313" key="1">
    <source>
        <dbReference type="EMBL" id="APO82513.1"/>
    </source>
</evidence>
<sequence length="198" mass="22211">MRRNPRNDLPTLEASMARHIVHFTGPINSSTCGNLINTCSRALQQGAEVLQLNIATMGGECSYGFTLYNFLRALPVEVHTHNLGTVESMGNILFLAGDRRTACSYSKFLFHPFHWTLHGSVDHSRMAEYAMSLDYDLRLYAQIVAERTEGADEVLDVPRYLMAYPRILGPREALANGMIHAIDEMPIEVEACQWSVHA</sequence>
<dbReference type="Gene3D" id="3.90.226.10">
    <property type="entry name" value="2-enoyl-CoA Hydratase, Chain A, domain 1"/>
    <property type="match status" value="1"/>
</dbReference>
<dbReference type="GO" id="GO:0008233">
    <property type="term" value="F:peptidase activity"/>
    <property type="evidence" value="ECO:0007669"/>
    <property type="project" value="UniProtKB-KW"/>
</dbReference>
<keyword evidence="1" id="KW-0645">Protease</keyword>
<dbReference type="AlphaFoldDB" id="A0A1L5PQV7"/>
<organism evidence="1 2">
    <name type="scientific">Pseudomonas putida</name>
    <name type="common">Arthrobacter siderocapsulatus</name>
    <dbReference type="NCBI Taxonomy" id="303"/>
    <lineage>
        <taxon>Bacteria</taxon>
        <taxon>Pseudomonadati</taxon>
        <taxon>Pseudomonadota</taxon>
        <taxon>Gammaproteobacteria</taxon>
        <taxon>Pseudomonadales</taxon>
        <taxon>Pseudomonadaceae</taxon>
        <taxon>Pseudomonas</taxon>
    </lineage>
</organism>
<dbReference type="GO" id="GO:0006508">
    <property type="term" value="P:proteolysis"/>
    <property type="evidence" value="ECO:0007669"/>
    <property type="project" value="UniProtKB-KW"/>
</dbReference>
<dbReference type="Pfam" id="PF00574">
    <property type="entry name" value="CLP_protease"/>
    <property type="match status" value="1"/>
</dbReference>
<gene>
    <name evidence="1" type="ORF">BL240_14060</name>
</gene>
<protein>
    <submittedName>
        <fullName evidence="1">Clp protease</fullName>
    </submittedName>
</protein>
<dbReference type="SUPFAM" id="SSF52096">
    <property type="entry name" value="ClpP/crotonase"/>
    <property type="match status" value="1"/>
</dbReference>
<accession>A0A1L5PQV7</accession>
<reference evidence="1 2" key="1">
    <citation type="submission" date="2016-12" db="EMBL/GenBank/DDBJ databases">
        <title>Draft Genome Sequence of Mercury Resistant Pseudomonas DRA525.</title>
        <authorList>
            <person name="Drace K.M."/>
        </authorList>
    </citation>
    <scope>NUCLEOTIDE SEQUENCE [LARGE SCALE GENOMIC DNA]</scope>
    <source>
        <strain evidence="1 2">DRA525</strain>
    </source>
</reference>
<dbReference type="EMBL" id="CP018743">
    <property type="protein sequence ID" value="APO82513.1"/>
    <property type="molecule type" value="Genomic_DNA"/>
</dbReference>
<name>A0A1L5PQV7_PSEPU</name>
<evidence type="ECO:0000313" key="2">
    <source>
        <dbReference type="Proteomes" id="UP000185146"/>
    </source>
</evidence>